<keyword evidence="2" id="KW-1185">Reference proteome</keyword>
<protein>
    <submittedName>
        <fullName evidence="1">Uncharacterized protein</fullName>
    </submittedName>
</protein>
<reference evidence="1" key="1">
    <citation type="submission" date="2020-10" db="EMBL/GenBank/DDBJ databases">
        <title>Ca. Dormibacterota MAGs.</title>
        <authorList>
            <person name="Montgomery K."/>
        </authorList>
    </citation>
    <scope>NUCLEOTIDE SEQUENCE [LARGE SCALE GENOMIC DNA]</scope>
    <source>
        <strain evidence="1">SC8812_S17_10</strain>
    </source>
</reference>
<dbReference type="AlphaFoldDB" id="A0A934N6Q3"/>
<gene>
    <name evidence="1" type="ORF">JF922_06990</name>
</gene>
<dbReference type="EMBL" id="JAEKNR010000082">
    <property type="protein sequence ID" value="MBJ7597816.1"/>
    <property type="molecule type" value="Genomic_DNA"/>
</dbReference>
<organism evidence="1 2">
    <name type="scientific">Candidatus Nephthysia bennettiae</name>
    <dbReference type="NCBI Taxonomy" id="3127016"/>
    <lineage>
        <taxon>Bacteria</taxon>
        <taxon>Bacillati</taxon>
        <taxon>Candidatus Dormiibacterota</taxon>
        <taxon>Candidatus Dormibacteria</taxon>
        <taxon>Candidatus Dormibacterales</taxon>
        <taxon>Candidatus Dormibacteraceae</taxon>
        <taxon>Candidatus Nephthysia</taxon>
    </lineage>
</organism>
<comment type="caution">
    <text evidence="1">The sequence shown here is derived from an EMBL/GenBank/DDBJ whole genome shotgun (WGS) entry which is preliminary data.</text>
</comment>
<sequence length="101" mass="10432">MSQSQVDTAGIRRAAVLTYDAAETCIALGQRMLGETAAGQRRPARRAPQATSVVRELDQVSEHLLAVATHLARLAAVLEQAGPAGPGAALRSEFADPGPGS</sequence>
<accession>A0A934N6Q3</accession>
<evidence type="ECO:0000313" key="1">
    <source>
        <dbReference type="EMBL" id="MBJ7597816.1"/>
    </source>
</evidence>
<dbReference type="Proteomes" id="UP000612893">
    <property type="component" value="Unassembled WGS sequence"/>
</dbReference>
<evidence type="ECO:0000313" key="2">
    <source>
        <dbReference type="Proteomes" id="UP000612893"/>
    </source>
</evidence>
<name>A0A934N6Q3_9BACT</name>
<dbReference type="RefSeq" id="WP_338200332.1">
    <property type="nucleotide sequence ID" value="NZ_JAEKNR010000082.1"/>
</dbReference>
<proteinExistence type="predicted"/>